<dbReference type="Gene3D" id="3.10.10.10">
    <property type="entry name" value="HIV Type 1 Reverse Transcriptase, subunit A, domain 1"/>
    <property type="match status" value="1"/>
</dbReference>
<dbReference type="OrthoDB" id="6141573at2759"/>
<sequence>MFYIIIQPENNEIKNPDHHHAVATKPQLNKAQVLHSDLVRVDPDGLLQPCIKEKFKYLLRQYDNVFSPTFKGYNGAVGALEAKVNMGPVQPPQRKGRIPQYSKTQLVTLQEKFNEFEDIGVFKKLQDIGVTAEYLNPSFLIKKPNGGFRLVTAFADVGRYSKPKPSLMPDVDSTLRQIAQWKHIVISDLTKSFYQIPLQMDSMKYCGVSTPFCGARVYVRSAMGMPGSETALEELTCRVLGHLVQEGVVAKIADDLYCGGNSPEELLTNWKDAKLRQAQRQWLPCEIEALSIAASIKHFSPYIIPSLSTACVLTDSKPCVQAFEKLCRGEFSSSPRVSTYLSTASRFQVSIRHVSGLAILPSDYSSRNAPNCDNPACQICNFIHLQEECVVRHVTTADILNGTVKLPFTSRTAWLSN</sequence>
<proteinExistence type="predicted"/>
<dbReference type="Gene3D" id="3.30.70.270">
    <property type="match status" value="1"/>
</dbReference>
<dbReference type="AlphaFoldDB" id="A0A8S3TSC3"/>
<reference evidence="1" key="1">
    <citation type="submission" date="2021-03" db="EMBL/GenBank/DDBJ databases">
        <authorList>
            <person name="Bekaert M."/>
        </authorList>
    </citation>
    <scope>NUCLEOTIDE SEQUENCE</scope>
</reference>
<protein>
    <recommendedName>
        <fullName evidence="3">Reverse transcriptase domain-containing protein</fullName>
    </recommendedName>
</protein>
<dbReference type="InterPro" id="IPR043128">
    <property type="entry name" value="Rev_trsase/Diguanyl_cyclase"/>
</dbReference>
<dbReference type="InterPro" id="IPR043502">
    <property type="entry name" value="DNA/RNA_pol_sf"/>
</dbReference>
<organism evidence="1 2">
    <name type="scientific">Mytilus edulis</name>
    <name type="common">Blue mussel</name>
    <dbReference type="NCBI Taxonomy" id="6550"/>
    <lineage>
        <taxon>Eukaryota</taxon>
        <taxon>Metazoa</taxon>
        <taxon>Spiralia</taxon>
        <taxon>Lophotrochozoa</taxon>
        <taxon>Mollusca</taxon>
        <taxon>Bivalvia</taxon>
        <taxon>Autobranchia</taxon>
        <taxon>Pteriomorphia</taxon>
        <taxon>Mytilida</taxon>
        <taxon>Mytiloidea</taxon>
        <taxon>Mytilidae</taxon>
        <taxon>Mytilinae</taxon>
        <taxon>Mytilus</taxon>
    </lineage>
</organism>
<dbReference type="EMBL" id="CAJPWZ010002362">
    <property type="protein sequence ID" value="CAG2236610.1"/>
    <property type="molecule type" value="Genomic_DNA"/>
</dbReference>
<evidence type="ECO:0000313" key="2">
    <source>
        <dbReference type="Proteomes" id="UP000683360"/>
    </source>
</evidence>
<accession>A0A8S3TSC3</accession>
<dbReference type="PANTHER" id="PTHR33064">
    <property type="entry name" value="POL PROTEIN"/>
    <property type="match status" value="1"/>
</dbReference>
<evidence type="ECO:0008006" key="3">
    <source>
        <dbReference type="Google" id="ProtNLM"/>
    </source>
</evidence>
<dbReference type="SUPFAM" id="SSF56672">
    <property type="entry name" value="DNA/RNA polymerases"/>
    <property type="match status" value="1"/>
</dbReference>
<keyword evidence="2" id="KW-1185">Reference proteome</keyword>
<dbReference type="Proteomes" id="UP000683360">
    <property type="component" value="Unassembled WGS sequence"/>
</dbReference>
<dbReference type="PANTHER" id="PTHR33064:SF37">
    <property type="entry name" value="RIBONUCLEASE H"/>
    <property type="match status" value="1"/>
</dbReference>
<dbReference type="InterPro" id="IPR051320">
    <property type="entry name" value="Viral_Replic_Matur_Polypro"/>
</dbReference>
<evidence type="ECO:0000313" key="1">
    <source>
        <dbReference type="EMBL" id="CAG2236610.1"/>
    </source>
</evidence>
<name>A0A8S3TSC3_MYTED</name>
<gene>
    <name evidence="1" type="ORF">MEDL_49120</name>
</gene>
<comment type="caution">
    <text evidence="1">The sequence shown here is derived from an EMBL/GenBank/DDBJ whole genome shotgun (WGS) entry which is preliminary data.</text>
</comment>